<proteinExistence type="predicted"/>
<evidence type="ECO:0000313" key="1">
    <source>
        <dbReference type="EMBL" id="QIB90107.1"/>
    </source>
</evidence>
<accession>A0A6C0VF76</accession>
<name>A0A6C0VF76_METMZ</name>
<sequence>MPDPEIVFPQPEWTGKPDENLKLKEVLIKINLSVVGKNYSMKKNRNREENKREIILNSL</sequence>
<reference evidence="1 2" key="1">
    <citation type="journal article" date="2020" name="Environ. Microbiol. Rep.">
        <title>Redox cycling of Fe(II) and Fe(III) in magnetite accelerates aceticlastic methanogenesis by Methanosarcina mazei.</title>
        <authorList>
            <person name="Wang H."/>
            <person name="Byrne J.M."/>
            <person name="Liu P."/>
            <person name="Liu J."/>
            <person name="Dong X."/>
            <person name="Lu Y."/>
        </authorList>
    </citation>
    <scope>NUCLEOTIDE SEQUENCE [LARGE SCALE GENOMIC DNA]</scope>
    <source>
        <strain evidence="2">zm-15</strain>
    </source>
</reference>
<organism evidence="1 2">
    <name type="scientific">Methanosarcina mazei</name>
    <name type="common">Methanosarcina frisia</name>
    <dbReference type="NCBI Taxonomy" id="2209"/>
    <lineage>
        <taxon>Archaea</taxon>
        <taxon>Methanobacteriati</taxon>
        <taxon>Methanobacteriota</taxon>
        <taxon>Stenosarchaea group</taxon>
        <taxon>Methanomicrobia</taxon>
        <taxon>Methanosarcinales</taxon>
        <taxon>Methanosarcinaceae</taxon>
        <taxon>Methanosarcina</taxon>
    </lineage>
</organism>
<dbReference type="Proteomes" id="UP000467371">
    <property type="component" value="Chromosome"/>
</dbReference>
<dbReference type="EMBL" id="CP042908">
    <property type="protein sequence ID" value="QIB90107.1"/>
    <property type="molecule type" value="Genomic_DNA"/>
</dbReference>
<dbReference type="RefSeq" id="WP_054869727.1">
    <property type="nucleotide sequence ID" value="NZ_AP019780.1"/>
</dbReference>
<evidence type="ECO:0000313" key="2">
    <source>
        <dbReference type="Proteomes" id="UP000467371"/>
    </source>
</evidence>
<dbReference type="AlphaFoldDB" id="A0A6C0VF76"/>
<protein>
    <submittedName>
        <fullName evidence="1">Uncharacterized protein</fullName>
    </submittedName>
</protein>
<dbReference type="GeneID" id="42568832"/>
<gene>
    <name evidence="1" type="ORF">FQU78_02725</name>
</gene>